<dbReference type="PANTHER" id="PTHR30168">
    <property type="entry name" value="PUTATIVE MEMBRANE PROTEIN YPFJ"/>
    <property type="match status" value="1"/>
</dbReference>
<sequence>MLLRTVRTTLVFFAVILTASGIAAAQLRFSDAQIRSEINDMQRHLVKVWTAILGSSFDPPRLVYYDSPRKTGCEEISPGNAFYCKKDNTLYIDIGFIADVDREASEHLKSPGNYAGLAVVAHEFGHAVEHNVSPLPGTEGGADCFAGAVFGFAAANNDFPEYAFDEALSFLSIGGDDTVLGFNPNDPKNRTRVIYTWMLFGPLDHGTVVERQSAFLRGFYGGPDFCSGTLKTPSPRTGGDALVSHSLLLSQSTVTSTQNCLVTPSSKGIRVRNYGTDENCVINLLPAATFLPEHVRIELSVTLLPNTAAGRNSRAGIYYGDNRSTTRLVRFGYAPQTSTDAKVVNMDGQPHVEEPDLQGYWYIGNVPHPTSGAQHLTLDIHHEGKNVYFMEFLNGIAVSHNELWQHGTRYRRLNIAAIASSADQAGIWVRGAGSEAIFSDFRVTAIYR</sequence>
<evidence type="ECO:0000313" key="5">
    <source>
        <dbReference type="EMBL" id="XBH19899.1"/>
    </source>
</evidence>
<organism evidence="5">
    <name type="scientific">Telmatobacter sp. DSM 110680</name>
    <dbReference type="NCBI Taxonomy" id="3036704"/>
    <lineage>
        <taxon>Bacteria</taxon>
        <taxon>Pseudomonadati</taxon>
        <taxon>Acidobacteriota</taxon>
        <taxon>Terriglobia</taxon>
        <taxon>Terriglobales</taxon>
        <taxon>Acidobacteriaceae</taxon>
        <taxon>Telmatobacter</taxon>
    </lineage>
</organism>
<dbReference type="PANTHER" id="PTHR30168:SF0">
    <property type="entry name" value="INNER MEMBRANE PROTEIN"/>
    <property type="match status" value="1"/>
</dbReference>
<dbReference type="GO" id="GO:0016020">
    <property type="term" value="C:membrane"/>
    <property type="evidence" value="ECO:0007669"/>
    <property type="project" value="UniProtKB-SubCell"/>
</dbReference>
<dbReference type="SUPFAM" id="SSF55486">
    <property type="entry name" value="Metalloproteases ('zincins'), catalytic domain"/>
    <property type="match status" value="1"/>
</dbReference>
<dbReference type="AlphaFoldDB" id="A0AAU7DRG3"/>
<protein>
    <submittedName>
        <fullName evidence="5">Neutral zinc metallopeptidase</fullName>
    </submittedName>
</protein>
<keyword evidence="2" id="KW-0812">Transmembrane</keyword>
<keyword evidence="3" id="KW-1133">Transmembrane helix</keyword>
<evidence type="ECO:0000256" key="3">
    <source>
        <dbReference type="ARBA" id="ARBA00022989"/>
    </source>
</evidence>
<comment type="subcellular location">
    <subcellularLocation>
        <location evidence="1">Membrane</location>
        <topology evidence="1">Single-pass membrane protein</topology>
    </subcellularLocation>
</comment>
<evidence type="ECO:0000256" key="4">
    <source>
        <dbReference type="ARBA" id="ARBA00023136"/>
    </source>
</evidence>
<dbReference type="RefSeq" id="WP_348265121.1">
    <property type="nucleotide sequence ID" value="NZ_CP121196.1"/>
</dbReference>
<proteinExistence type="predicted"/>
<name>A0AAU7DRG3_9BACT</name>
<gene>
    <name evidence="5" type="ORF">P8935_11400</name>
</gene>
<reference evidence="5" key="1">
    <citation type="submission" date="2023-03" db="EMBL/GenBank/DDBJ databases">
        <title>Edaphobacter sp.</title>
        <authorList>
            <person name="Huber K.J."/>
            <person name="Papendorf J."/>
            <person name="Pilke C."/>
            <person name="Bunk B."/>
            <person name="Sproeer C."/>
            <person name="Pester M."/>
        </authorList>
    </citation>
    <scope>NUCLEOTIDE SEQUENCE</scope>
    <source>
        <strain evidence="5">DSM 110680</strain>
    </source>
</reference>
<accession>A0AAU7DRG3</accession>
<keyword evidence="4" id="KW-0472">Membrane</keyword>
<dbReference type="EMBL" id="CP121196">
    <property type="protein sequence ID" value="XBH19899.1"/>
    <property type="molecule type" value="Genomic_DNA"/>
</dbReference>
<evidence type="ECO:0000256" key="2">
    <source>
        <dbReference type="ARBA" id="ARBA00022692"/>
    </source>
</evidence>
<dbReference type="InterPro" id="IPR007343">
    <property type="entry name" value="Uncharacterised_pept_Zn_put"/>
</dbReference>
<dbReference type="Pfam" id="PF04228">
    <property type="entry name" value="Zn_peptidase"/>
    <property type="match status" value="1"/>
</dbReference>
<evidence type="ECO:0000256" key="1">
    <source>
        <dbReference type="ARBA" id="ARBA00004167"/>
    </source>
</evidence>